<dbReference type="KEGG" id="tfl:RPIT_03805"/>
<dbReference type="STRING" id="1610493.RPIT_03805"/>
<evidence type="ECO:0000313" key="1">
    <source>
        <dbReference type="EMBL" id="AQP44047.1"/>
    </source>
</evidence>
<dbReference type="AlphaFoldDB" id="A0A1Q2CD77"/>
<dbReference type="Proteomes" id="UP000188324">
    <property type="component" value="Chromosome"/>
</dbReference>
<protein>
    <submittedName>
        <fullName evidence="1">Uncharacterized protein</fullName>
    </submittedName>
</protein>
<evidence type="ECO:0000313" key="2">
    <source>
        <dbReference type="Proteomes" id="UP000188324"/>
    </source>
</evidence>
<proteinExistence type="predicted"/>
<dbReference type="OrthoDB" id="190895at2"/>
<keyword evidence="2" id="KW-1185">Reference proteome</keyword>
<dbReference type="RefSeq" id="WP_077340784.1">
    <property type="nucleotide sequence ID" value="NZ_CP019605.1"/>
</dbReference>
<dbReference type="EMBL" id="CP019605">
    <property type="protein sequence ID" value="AQP44047.1"/>
    <property type="molecule type" value="Genomic_DNA"/>
</dbReference>
<sequence length="367" mass="41328">MPDFMIIVLIVLAVVAAGFAVWGVLRYRYVKSLRDKGWTFITSPDISIAYGLNRPPFGVGFQRSVDDQIVGAAPDGTPFSAFRYRSSEWSTSGYVVAMPLGRSLPPTEITASGPWRVQVDHAWIVLVEAPKDAESLERAIVELAELRGGVLASSGPDVIGPPPPPGLSFHERPWWRYVPRDDSFLDYVSHTRGGRNHQAHDIVHSENAGLPFVRLRHDWETTRTVRDSEGRTRTEVDHHSEVLCEFRAAFPFRPLSVNWGWLGKTQKFELEAFNDRCKVRAPDARFASHVIHQRQMDYLLSLGRPSFTIEADGRILVGDARGWEPTDIDRADQLLRGFFARVPDYVWKELGAWPRPIPELEPGPAPA</sequence>
<accession>A0A1Q2CD77</accession>
<name>A0A1Q2CD77_9ACTN</name>
<organism evidence="1 2">
    <name type="scientific">Tessaracoccus flavus</name>
    <dbReference type="NCBI Taxonomy" id="1610493"/>
    <lineage>
        <taxon>Bacteria</taxon>
        <taxon>Bacillati</taxon>
        <taxon>Actinomycetota</taxon>
        <taxon>Actinomycetes</taxon>
        <taxon>Propionibacteriales</taxon>
        <taxon>Propionibacteriaceae</taxon>
        <taxon>Tessaracoccus</taxon>
    </lineage>
</organism>
<gene>
    <name evidence="1" type="ORF">RPIT_03805</name>
</gene>
<reference evidence="1 2" key="1">
    <citation type="journal article" date="2016" name="Int. J. Syst. Evol. Microbiol.">
        <title>Tessaracoccus flavus sp. nov., isolated from the drainage system of a lindane-producing factory.</title>
        <authorList>
            <person name="Kumari R."/>
            <person name="Singh P."/>
            <person name="Schumann P."/>
            <person name="Lal R."/>
        </authorList>
    </citation>
    <scope>NUCLEOTIDE SEQUENCE [LARGE SCALE GENOMIC DNA]</scope>
    <source>
        <strain evidence="1 2">RP1T</strain>
    </source>
</reference>